<name>A0A507B2H8_9PEZI</name>
<dbReference type="AlphaFoldDB" id="A0A507B2H8"/>
<comment type="caution">
    <text evidence="8">The sequence shown here is derived from an EMBL/GenBank/DDBJ whole genome shotgun (WGS) entry which is preliminary data.</text>
</comment>
<gene>
    <name evidence="8" type="ORF">E0L32_000467</name>
</gene>
<dbReference type="Gene3D" id="3.60.130.10">
    <property type="entry name" value="Clavaminate synthase-like"/>
    <property type="match status" value="1"/>
</dbReference>
<evidence type="ECO:0000256" key="4">
    <source>
        <dbReference type="ARBA" id="ARBA00022964"/>
    </source>
</evidence>
<dbReference type="PANTHER" id="PTHR30468:SF20">
    <property type="entry name" value="TAUD_TFDA-LIKE DOMAIN-CONTAINING PROTEIN-RELATED"/>
    <property type="match status" value="1"/>
</dbReference>
<dbReference type="GO" id="GO:0046872">
    <property type="term" value="F:metal ion binding"/>
    <property type="evidence" value="ECO:0007669"/>
    <property type="project" value="UniProtKB-KW"/>
</dbReference>
<dbReference type="GeneID" id="41967914"/>
<dbReference type="InterPro" id="IPR051323">
    <property type="entry name" value="AtsK-like"/>
</dbReference>
<dbReference type="OrthoDB" id="10257314at2759"/>
<accession>A0A507B2H8</accession>
<evidence type="ECO:0000256" key="2">
    <source>
        <dbReference type="ARBA" id="ARBA00005896"/>
    </source>
</evidence>
<evidence type="ECO:0000259" key="7">
    <source>
        <dbReference type="Pfam" id="PF02668"/>
    </source>
</evidence>
<comment type="similarity">
    <text evidence="2">Belongs to the TfdA dioxygenase family.</text>
</comment>
<dbReference type="SUPFAM" id="SSF51197">
    <property type="entry name" value="Clavaminate synthase-like"/>
    <property type="match status" value="1"/>
</dbReference>
<dbReference type="EMBL" id="SKBQ01000002">
    <property type="protein sequence ID" value="TPX14073.1"/>
    <property type="molecule type" value="Genomic_DNA"/>
</dbReference>
<dbReference type="Proteomes" id="UP000319257">
    <property type="component" value="Unassembled WGS sequence"/>
</dbReference>
<keyword evidence="9" id="KW-1185">Reference proteome</keyword>
<reference evidence="8 9" key="1">
    <citation type="submission" date="2019-06" db="EMBL/GenBank/DDBJ databases">
        <title>Draft genome sequence of the filamentous fungus Phialemoniopsis curvata isolated from diesel fuel.</title>
        <authorList>
            <person name="Varaljay V.A."/>
            <person name="Lyon W.J."/>
            <person name="Crouch A.L."/>
            <person name="Drake C.E."/>
            <person name="Hollomon J.M."/>
            <person name="Nadeau L.J."/>
            <person name="Nunn H.S."/>
            <person name="Stevenson B.S."/>
            <person name="Bojanowski C.L."/>
            <person name="Crookes-Goodson W.J."/>
        </authorList>
    </citation>
    <scope>NUCLEOTIDE SEQUENCE [LARGE SCALE GENOMIC DNA]</scope>
    <source>
        <strain evidence="8 9">D216</strain>
    </source>
</reference>
<proteinExistence type="inferred from homology"/>
<protein>
    <recommendedName>
        <fullName evidence="7">TauD/TfdA-like domain-containing protein</fullName>
    </recommendedName>
</protein>
<keyword evidence="5" id="KW-0560">Oxidoreductase</keyword>
<sequence length="353" mass="39101">MPSAIAPSDDKNAVFGGNPASRPRLLKPLTYSGTLDNFKHADVTPIIGTEYEGLQVTDLLKADDQMMRDLAVTISQRGVVFLRDQVLTPEQMKQFCLRLTEVAGCPESSGLHVHPLTEEGSELGDQVSVISSEKQKKGGGLTHQLSDVSRFASAGWHTDISFEPVPSDYAMLKIHTLPETGGDTLWASGYEIYDRLSPSMRVFLEGLTATHDATFFHDEARRLGNPIRQGIRGSPLNKGDALQAVHPVIRTNPVTGWKSVYVNKGFTKRINGVTKDESDLLLGYLFNLVTQNHDAQVRFKWRKNDLAIWDNRSMWHCATYDYAEARAGDRVCSLGEAPYLDPASKSRREALGL</sequence>
<evidence type="ECO:0000256" key="3">
    <source>
        <dbReference type="ARBA" id="ARBA00022723"/>
    </source>
</evidence>
<comment type="cofactor">
    <cofactor evidence="1">
        <name>Fe(2+)</name>
        <dbReference type="ChEBI" id="CHEBI:29033"/>
    </cofactor>
</comment>
<evidence type="ECO:0000256" key="1">
    <source>
        <dbReference type="ARBA" id="ARBA00001954"/>
    </source>
</evidence>
<dbReference type="RefSeq" id="XP_030995784.1">
    <property type="nucleotide sequence ID" value="XM_031139113.1"/>
</dbReference>
<keyword evidence="3" id="KW-0479">Metal-binding</keyword>
<dbReference type="InterPro" id="IPR003819">
    <property type="entry name" value="TauD/TfdA-like"/>
</dbReference>
<dbReference type="GO" id="GO:0005737">
    <property type="term" value="C:cytoplasm"/>
    <property type="evidence" value="ECO:0007669"/>
    <property type="project" value="TreeGrafter"/>
</dbReference>
<dbReference type="InterPro" id="IPR042098">
    <property type="entry name" value="TauD-like_sf"/>
</dbReference>
<keyword evidence="6" id="KW-0408">Iron</keyword>
<dbReference type="PANTHER" id="PTHR30468">
    <property type="entry name" value="ALPHA-KETOGLUTARATE-DEPENDENT SULFONATE DIOXYGENASE"/>
    <property type="match status" value="1"/>
</dbReference>
<evidence type="ECO:0000256" key="6">
    <source>
        <dbReference type="ARBA" id="ARBA00023004"/>
    </source>
</evidence>
<organism evidence="8 9">
    <name type="scientific">Thyridium curvatum</name>
    <dbReference type="NCBI Taxonomy" id="1093900"/>
    <lineage>
        <taxon>Eukaryota</taxon>
        <taxon>Fungi</taxon>
        <taxon>Dikarya</taxon>
        <taxon>Ascomycota</taxon>
        <taxon>Pezizomycotina</taxon>
        <taxon>Sordariomycetes</taxon>
        <taxon>Sordariomycetidae</taxon>
        <taxon>Thyridiales</taxon>
        <taxon>Thyridiaceae</taxon>
        <taxon>Thyridium</taxon>
    </lineage>
</organism>
<keyword evidence="4" id="KW-0223">Dioxygenase</keyword>
<dbReference type="InParanoid" id="A0A507B2H8"/>
<dbReference type="Pfam" id="PF02668">
    <property type="entry name" value="TauD"/>
    <property type="match status" value="1"/>
</dbReference>
<evidence type="ECO:0000313" key="9">
    <source>
        <dbReference type="Proteomes" id="UP000319257"/>
    </source>
</evidence>
<feature type="domain" description="TauD/TfdA-like" evidence="7">
    <location>
        <begin position="41"/>
        <end position="324"/>
    </location>
</feature>
<dbReference type="FunFam" id="3.60.130.10:FF:000005">
    <property type="entry name" value="TfdA family taurine dioxygenase"/>
    <property type="match status" value="1"/>
</dbReference>
<dbReference type="STRING" id="1093900.A0A507B2H8"/>
<evidence type="ECO:0000256" key="5">
    <source>
        <dbReference type="ARBA" id="ARBA00023002"/>
    </source>
</evidence>
<evidence type="ECO:0000313" key="8">
    <source>
        <dbReference type="EMBL" id="TPX14073.1"/>
    </source>
</evidence>
<dbReference type="GO" id="GO:0016706">
    <property type="term" value="F:2-oxoglutarate-dependent dioxygenase activity"/>
    <property type="evidence" value="ECO:0007669"/>
    <property type="project" value="TreeGrafter"/>
</dbReference>